<dbReference type="InterPro" id="IPR019412">
    <property type="entry name" value="IML2/TPR_39"/>
</dbReference>
<evidence type="ECO:0000256" key="2">
    <source>
        <dbReference type="SAM" id="Phobius"/>
    </source>
</evidence>
<feature type="transmembrane region" description="Helical" evidence="2">
    <location>
        <begin position="40"/>
        <end position="60"/>
    </location>
</feature>
<protein>
    <submittedName>
        <fullName evidence="3">Uncharacterized protein</fullName>
    </submittedName>
</protein>
<feature type="compositionally biased region" description="Polar residues" evidence="1">
    <location>
        <begin position="144"/>
        <end position="154"/>
    </location>
</feature>
<feature type="compositionally biased region" description="Polar residues" evidence="1">
    <location>
        <begin position="279"/>
        <end position="294"/>
    </location>
</feature>
<feature type="region of interest" description="Disordered" evidence="1">
    <location>
        <begin position="1128"/>
        <end position="1152"/>
    </location>
</feature>
<accession>A0A507EZG5</accession>
<dbReference type="OrthoDB" id="2163236at2759"/>
<gene>
    <name evidence="3" type="ORF">CcCBS67573_g07045</name>
</gene>
<proteinExistence type="predicted"/>
<keyword evidence="2" id="KW-0812">Transmembrane</keyword>
<sequence>MDDDTDDETQALLPRINPTGSAVSNWTFLSYAHANINSRMVAILDAVLSLALFALATLLVTADFSVHIPLLALMRAVLVLVRGSELRVEAAQASICVAVVVFLSSPSVHALLLLLGATVTPAAIWLLRPCDSLSHDAPHLESDAPTNATTTTRIASDGPFNPFPTFNQLPATPVSLDDTPTDSTIVFLFPDLLAPDLNSPQQTYRESPAIIPEAKEMLTPLFGKTAAFSSSAPNPSFMNKRLDSDPITVAGPNDPNDSQADQETHNPSAYPVLDRNHTNHPFSSTSMVTSPGLSSAPTDGAIVLNMNSHNQVLNVRPPIQHRATDTTMEDSFLGNIATNGFSIRKKEQLASQRLANDAFPNEASCVTEGETENRVKETSTDAYNRLGQTWLHSESVLSSINLMWNGDYDGAESLLLSKTNITPLTPSARVSLHLAELFMLIQLSSGCEDDISNALKSIKSAEIVCGNLLQNSSELRALFSSLPSIFDHEKALQDSLFELYQLDTECCFADTLLFKGVCQIFMGREIKGTSPTDAFGVCDYRTLRASFRIYQKLMKRIEHLDITSTKPEIRHIYEREKSRVQDTVSFGTAFFDFVLEIVPHGLASILKALGFSSNRSSAIMTLTRISRSDSLRAPLAIFVLLFESASFTSAVGVLRMRKWASDPFSSAAAGFAMGDAGGSGPASTPDSLRTKSFRQSVPEDAFVANGRIIETVVVGVKKVKMGMLLAQDALNRWQKSPVFNIMAYYIWRKVGLTDESSRFLNIAISSVSPSVVAYPVALWFEMACHLALRCDWQPARAIFETIWNTPANNASSQALMSSLEGPGNTLSATSSFCNSTHSKPALGQQAGSSSSLFANDWFEVRPMAGIFLVGCLRAGEGPLLKTGGASYETAKNVRKDILIALSSRRIKKTRIIKFSILLLEWAISRPGAIHPLLTHTILLLRRDLHRLCLQPATRTKDPLQQHAQLRLVYNLCASIHDLTAENCGMEDSSGRLLVLFLQAVLFKCWVLCARHVELGEAVRGDAAVDGYGSSLKLVLEGLDEITAWSREMFQTCIDFRGLAPHLQRNGGASANTTEVLWIVAHARYELKELDVLLSENRWGTAVFDLMRRCFDDEGALASEAVDKDTLEWRGKTREESSSDEGEFADRLEDEETAVTATEDIDSDAIYERAEAFRADLRKRTSNVSLGSVEVLERDGPDLRLVAALHWMKLACLQ</sequence>
<dbReference type="EMBL" id="QEAP01000339">
    <property type="protein sequence ID" value="TPX68815.1"/>
    <property type="molecule type" value="Genomic_DNA"/>
</dbReference>
<dbReference type="Pfam" id="PF10300">
    <property type="entry name" value="Iml2-TPR_39"/>
    <property type="match status" value="1"/>
</dbReference>
<dbReference type="AlphaFoldDB" id="A0A507EZG5"/>
<keyword evidence="4" id="KW-1185">Reference proteome</keyword>
<organism evidence="3 4">
    <name type="scientific">Chytriomyces confervae</name>
    <dbReference type="NCBI Taxonomy" id="246404"/>
    <lineage>
        <taxon>Eukaryota</taxon>
        <taxon>Fungi</taxon>
        <taxon>Fungi incertae sedis</taxon>
        <taxon>Chytridiomycota</taxon>
        <taxon>Chytridiomycota incertae sedis</taxon>
        <taxon>Chytridiomycetes</taxon>
        <taxon>Chytridiales</taxon>
        <taxon>Chytriomycetaceae</taxon>
        <taxon>Chytriomyces</taxon>
    </lineage>
</organism>
<name>A0A507EZG5_9FUNG</name>
<reference evidence="3 4" key="1">
    <citation type="journal article" date="2019" name="Sci. Rep.">
        <title>Comparative genomics of chytrid fungi reveal insights into the obligate biotrophic and pathogenic lifestyle of Synchytrium endobioticum.</title>
        <authorList>
            <person name="van de Vossenberg B.T.L.H."/>
            <person name="Warris S."/>
            <person name="Nguyen H.D.T."/>
            <person name="van Gent-Pelzer M.P.E."/>
            <person name="Joly D.L."/>
            <person name="van de Geest H.C."/>
            <person name="Bonants P.J.M."/>
            <person name="Smith D.S."/>
            <person name="Levesque C.A."/>
            <person name="van der Lee T.A.J."/>
        </authorList>
    </citation>
    <scope>NUCLEOTIDE SEQUENCE [LARGE SCALE GENOMIC DNA]</scope>
    <source>
        <strain evidence="3 4">CBS 675.73</strain>
    </source>
</reference>
<feature type="compositionally biased region" description="Acidic residues" evidence="1">
    <location>
        <begin position="1137"/>
        <end position="1152"/>
    </location>
</feature>
<feature type="region of interest" description="Disordered" evidence="1">
    <location>
        <begin position="230"/>
        <end position="294"/>
    </location>
</feature>
<evidence type="ECO:0000256" key="1">
    <source>
        <dbReference type="SAM" id="MobiDB-lite"/>
    </source>
</evidence>
<evidence type="ECO:0000313" key="4">
    <source>
        <dbReference type="Proteomes" id="UP000320333"/>
    </source>
</evidence>
<keyword evidence="2" id="KW-1133">Transmembrane helix</keyword>
<dbReference type="PANTHER" id="PTHR31859">
    <property type="entry name" value="TETRATRICOPEPTIDE REPEAT PROTEIN 39 FAMILY MEMBER"/>
    <property type="match status" value="1"/>
</dbReference>
<evidence type="ECO:0000313" key="3">
    <source>
        <dbReference type="EMBL" id="TPX68815.1"/>
    </source>
</evidence>
<feature type="region of interest" description="Disordered" evidence="1">
    <location>
        <begin position="138"/>
        <end position="157"/>
    </location>
</feature>
<comment type="caution">
    <text evidence="3">The sequence shown here is derived from an EMBL/GenBank/DDBJ whole genome shotgun (WGS) entry which is preliminary data.</text>
</comment>
<feature type="transmembrane region" description="Helical" evidence="2">
    <location>
        <begin position="95"/>
        <end position="127"/>
    </location>
</feature>
<dbReference type="Proteomes" id="UP000320333">
    <property type="component" value="Unassembled WGS sequence"/>
</dbReference>
<feature type="compositionally biased region" description="Polar residues" evidence="1">
    <location>
        <begin position="255"/>
        <end position="267"/>
    </location>
</feature>
<keyword evidence="2" id="KW-0472">Membrane</keyword>
<dbReference type="PANTHER" id="PTHR31859:SF1">
    <property type="entry name" value="TETRATRICOPEPTIDE REPEAT PROTEIN 39C"/>
    <property type="match status" value="1"/>
</dbReference>
<feature type="transmembrane region" description="Helical" evidence="2">
    <location>
        <begin position="66"/>
        <end position="83"/>
    </location>
</feature>